<evidence type="ECO:0000256" key="4">
    <source>
        <dbReference type="ARBA" id="ARBA00023163"/>
    </source>
</evidence>
<feature type="compositionally biased region" description="Polar residues" evidence="7">
    <location>
        <begin position="437"/>
        <end position="491"/>
    </location>
</feature>
<dbReference type="InterPro" id="IPR019464">
    <property type="entry name" value="ELL_N"/>
</dbReference>
<evidence type="ECO:0000256" key="6">
    <source>
        <dbReference type="PROSITE-ProRule" id="PRU01324"/>
    </source>
</evidence>
<dbReference type="GO" id="GO:0042795">
    <property type="term" value="P:snRNA transcription by RNA polymerase II"/>
    <property type="evidence" value="ECO:0007669"/>
    <property type="project" value="TreeGrafter"/>
</dbReference>
<dbReference type="GO" id="GO:0000987">
    <property type="term" value="F:cis-regulatory region sequence-specific DNA binding"/>
    <property type="evidence" value="ECO:0007669"/>
    <property type="project" value="TreeGrafter"/>
</dbReference>
<feature type="compositionally biased region" description="Polar residues" evidence="7">
    <location>
        <begin position="334"/>
        <end position="347"/>
    </location>
</feature>
<feature type="compositionally biased region" description="Low complexity" evidence="7">
    <location>
        <begin position="410"/>
        <end position="430"/>
    </location>
</feature>
<sequence>MNYLKRTLNFNYNLKRLAFPSTESSHGQTNFTFSLSSNSDIEGPQGSFECIQQSRSKVLELLGAVPCKMRIQAKEDATREIKPGGPGIGRRVKVKTPLVNRGSPLPPPARRERDPLPVTTKQPPPPPPSSINNGHHTGWGATHNGARNNNSNIGHLSQQKPATGVPDIMRRPIRERVIHLLALRPYKKPELFDRISRDGCRERDKNMVMNLLKQVSFMRDNTYQLQRHVWNDVQEDWPFYSEQERQILKRRKPQNLTPPGSSDGGSSTGSGQSPTSTHPGSPPSSVTSSSTILPHDPSNKRPGYVDGADGLPTKKQRISRFQRPWDERGGYRPSDSSQGPTHPQQASLHGAANHAPDSVGSSVVTQSLQASNTNGVVLDRRAGEELRSRNVGNSVVARNGRTDVAHSARSESPVVSTSSSSNNFGNNNHNRQPVRRMNSSPEAQADTSMTNNNHNWQQGRRVNSSPENRVDTSASNNYARQQGRRVNSSPENRVEPSAYNNHNRQQGRVSFSLEDPVDTSSSIIHSRRQEGRANTSPEIQVDTSSTNNHSRRQEGRVNTSPEIQVDTSSTNNHSRRQEGRVNTSPEIQVELEKVNPHLRGGREENHLGKTTPSSPDRDSNFDLPVLSSRAQHDKRRIKQLIVREYQEKKKDSSYQDATRRFTYLHEKLSHIKRLVLEYDTHPQY</sequence>
<gene>
    <name evidence="9" type="ORF">TSIB3V08_LOCUS7346</name>
</gene>
<keyword evidence="4" id="KW-0804">Transcription</keyword>
<feature type="region of interest" description="Disordered" evidence="7">
    <location>
        <begin position="389"/>
        <end position="584"/>
    </location>
</feature>
<feature type="compositionally biased region" description="Polar residues" evidence="7">
    <location>
        <begin position="498"/>
        <end position="509"/>
    </location>
</feature>
<dbReference type="Pfam" id="PF10390">
    <property type="entry name" value="ELL"/>
    <property type="match status" value="1"/>
</dbReference>
<feature type="region of interest" description="Disordered" evidence="7">
    <location>
        <begin position="596"/>
        <end position="623"/>
    </location>
</feature>
<evidence type="ECO:0000256" key="3">
    <source>
        <dbReference type="ARBA" id="ARBA00023015"/>
    </source>
</evidence>
<dbReference type="Gene3D" id="1.10.10.2670">
    <property type="entry name" value="E3 ubiquitin-protein ligase"/>
    <property type="match status" value="1"/>
</dbReference>
<dbReference type="SUPFAM" id="SSF46785">
    <property type="entry name" value="Winged helix' DNA-binding domain"/>
    <property type="match status" value="1"/>
</dbReference>
<dbReference type="PANTHER" id="PTHR23288">
    <property type="entry name" value="OCCLUDIN AND RNA POLYMERASE II ELONGATION FACTOR ELL"/>
    <property type="match status" value="1"/>
</dbReference>
<accession>A0A7R9AZE3</accession>
<dbReference type="Pfam" id="PF07303">
    <property type="entry name" value="Occludin_ELL"/>
    <property type="match status" value="1"/>
</dbReference>
<dbReference type="GO" id="GO:0006368">
    <property type="term" value="P:transcription elongation by RNA polymerase II"/>
    <property type="evidence" value="ECO:0007669"/>
    <property type="project" value="InterPro"/>
</dbReference>
<feature type="compositionally biased region" description="Low complexity" evidence="7">
    <location>
        <begin position="269"/>
        <end position="291"/>
    </location>
</feature>
<dbReference type="GO" id="GO:0032968">
    <property type="term" value="P:positive regulation of transcription elongation by RNA polymerase II"/>
    <property type="evidence" value="ECO:0007669"/>
    <property type="project" value="TreeGrafter"/>
</dbReference>
<comment type="subcellular location">
    <subcellularLocation>
        <location evidence="1">Nucleus</location>
    </subcellularLocation>
</comment>
<reference evidence="9" key="1">
    <citation type="submission" date="2020-11" db="EMBL/GenBank/DDBJ databases">
        <authorList>
            <person name="Tran Van P."/>
        </authorList>
    </citation>
    <scope>NUCLEOTIDE SEQUENCE</scope>
</reference>
<protein>
    <recommendedName>
        <fullName evidence="8">OCEL domain-containing protein</fullName>
    </recommendedName>
</protein>
<dbReference type="InterPro" id="IPR036390">
    <property type="entry name" value="WH_DNA-bd_sf"/>
</dbReference>
<dbReference type="AlphaFoldDB" id="A0A7R9AZE3"/>
<name>A0A7R9AZE3_TIMSH</name>
<dbReference type="SUPFAM" id="SSF144292">
    <property type="entry name" value="occludin/ELL-like"/>
    <property type="match status" value="1"/>
</dbReference>
<feature type="region of interest" description="Disordered" evidence="7">
    <location>
        <begin position="249"/>
        <end position="362"/>
    </location>
</feature>
<dbReference type="PANTHER" id="PTHR23288:SF17">
    <property type="entry name" value="RNA POLYMERASE II ELONGATION FACTOR ELL"/>
    <property type="match status" value="1"/>
</dbReference>
<dbReference type="GO" id="GO:0008023">
    <property type="term" value="C:transcription elongation factor complex"/>
    <property type="evidence" value="ECO:0007669"/>
    <property type="project" value="InterPro"/>
</dbReference>
<keyword evidence="3" id="KW-0805">Transcription regulation</keyword>
<evidence type="ECO:0000259" key="8">
    <source>
        <dbReference type="PROSITE" id="PS51980"/>
    </source>
</evidence>
<evidence type="ECO:0000256" key="7">
    <source>
        <dbReference type="SAM" id="MobiDB-lite"/>
    </source>
</evidence>
<feature type="compositionally biased region" description="Polar residues" evidence="7">
    <location>
        <begin position="532"/>
        <end position="548"/>
    </location>
</feature>
<keyword evidence="5" id="KW-0539">Nucleus</keyword>
<dbReference type="InterPro" id="IPR010844">
    <property type="entry name" value="Occludin_ELL"/>
</dbReference>
<dbReference type="InterPro" id="IPR042065">
    <property type="entry name" value="E3_ELL-like"/>
</dbReference>
<dbReference type="Gene3D" id="6.10.140.340">
    <property type="match status" value="1"/>
</dbReference>
<evidence type="ECO:0000256" key="2">
    <source>
        <dbReference type="ARBA" id="ARBA00009171"/>
    </source>
</evidence>
<organism evidence="9">
    <name type="scientific">Timema shepardi</name>
    <name type="common">Walking stick</name>
    <dbReference type="NCBI Taxonomy" id="629360"/>
    <lineage>
        <taxon>Eukaryota</taxon>
        <taxon>Metazoa</taxon>
        <taxon>Ecdysozoa</taxon>
        <taxon>Arthropoda</taxon>
        <taxon>Hexapoda</taxon>
        <taxon>Insecta</taxon>
        <taxon>Pterygota</taxon>
        <taxon>Neoptera</taxon>
        <taxon>Polyneoptera</taxon>
        <taxon>Phasmatodea</taxon>
        <taxon>Timematodea</taxon>
        <taxon>Timematoidea</taxon>
        <taxon>Timematidae</taxon>
        <taxon>Timema</taxon>
    </lineage>
</organism>
<feature type="compositionally biased region" description="Basic and acidic residues" evidence="7">
    <location>
        <begin position="400"/>
        <end position="409"/>
    </location>
</feature>
<dbReference type="InterPro" id="IPR031176">
    <property type="entry name" value="ELL/occludin"/>
</dbReference>
<feature type="compositionally biased region" description="Polar residues" evidence="7">
    <location>
        <begin position="556"/>
        <end position="572"/>
    </location>
</feature>
<evidence type="ECO:0000256" key="5">
    <source>
        <dbReference type="ARBA" id="ARBA00023242"/>
    </source>
</evidence>
<dbReference type="PROSITE" id="PS51980">
    <property type="entry name" value="OCEL"/>
    <property type="match status" value="1"/>
</dbReference>
<feature type="region of interest" description="Disordered" evidence="7">
    <location>
        <begin position="76"/>
        <end position="168"/>
    </location>
</feature>
<proteinExistence type="inferred from homology"/>
<feature type="compositionally biased region" description="Basic and acidic residues" evidence="7">
    <location>
        <begin position="596"/>
        <end position="607"/>
    </location>
</feature>
<feature type="compositionally biased region" description="Polar residues" evidence="7">
    <location>
        <begin position="145"/>
        <end position="161"/>
    </location>
</feature>
<dbReference type="EMBL" id="OC003411">
    <property type="protein sequence ID" value="CAD7263264.1"/>
    <property type="molecule type" value="Genomic_DNA"/>
</dbReference>
<feature type="domain" description="OCEL" evidence="8">
    <location>
        <begin position="541"/>
        <end position="683"/>
    </location>
</feature>
<evidence type="ECO:0000313" key="9">
    <source>
        <dbReference type="EMBL" id="CAD7263264.1"/>
    </source>
</evidence>
<comment type="similarity">
    <text evidence="2 6">Belongs to the ELL/occludin family.</text>
</comment>
<evidence type="ECO:0000256" key="1">
    <source>
        <dbReference type="ARBA" id="ARBA00004123"/>
    </source>
</evidence>